<protein>
    <submittedName>
        <fullName evidence="1">Uncharacterized protein</fullName>
    </submittedName>
</protein>
<keyword evidence="2" id="KW-1185">Reference proteome</keyword>
<gene>
    <name evidence="1" type="ORF">MOO45_04880</name>
</gene>
<accession>A0ABY4P7H4</accession>
<organism evidence="1 2">
    <name type="scientific">Bombilactobacillus folatiphilus</name>
    <dbReference type="NCBI Taxonomy" id="2923362"/>
    <lineage>
        <taxon>Bacteria</taxon>
        <taxon>Bacillati</taxon>
        <taxon>Bacillota</taxon>
        <taxon>Bacilli</taxon>
        <taxon>Lactobacillales</taxon>
        <taxon>Lactobacillaceae</taxon>
        <taxon>Bombilactobacillus</taxon>
    </lineage>
</organism>
<dbReference type="RefSeq" id="WP_249513832.1">
    <property type="nucleotide sequence ID" value="NZ_CP093366.1"/>
</dbReference>
<evidence type="ECO:0000313" key="2">
    <source>
        <dbReference type="Proteomes" id="UP000831495"/>
    </source>
</evidence>
<dbReference type="EMBL" id="CP093366">
    <property type="protein sequence ID" value="UQS81562.1"/>
    <property type="molecule type" value="Genomic_DNA"/>
</dbReference>
<sequence>MSQKPYSDDRWQGKPDELKLVKRETTPKIEAKHKAFMAEFRRTHGLDENGNELPKKQE</sequence>
<reference evidence="1" key="1">
    <citation type="journal article" date="2022" name="Int. J. Syst. Evol. Microbiol.">
        <title>Apilactobacillus apisilvae sp. nov., Nicolia spurrieriana gen. nov. sp. nov., Bombilactobacillus folatiphilus sp. nov. and Bombilactobacillus thymidiniphilus sp. nov., four new lactic acid bacterial isolates from stingless bees Tetragonula carbonaria and Austroplebeia australis.</title>
        <authorList>
            <person name="Oliphant S.A."/>
            <person name="Watson-Haigh N.S."/>
            <person name="Sumby K.M."/>
            <person name="Gardner J."/>
            <person name="Groom S."/>
            <person name="Jiranek V."/>
        </authorList>
    </citation>
    <scope>NUCLEOTIDE SEQUENCE</scope>
    <source>
        <strain evidence="1">SG4_D2</strain>
    </source>
</reference>
<evidence type="ECO:0000313" key="1">
    <source>
        <dbReference type="EMBL" id="UQS81562.1"/>
    </source>
</evidence>
<name>A0ABY4P7H4_9LACO</name>
<proteinExistence type="predicted"/>
<dbReference type="Proteomes" id="UP000831495">
    <property type="component" value="Chromosome"/>
</dbReference>